<feature type="chain" id="PRO_5011633483" description="DUF481 domain-containing protein" evidence="1">
    <location>
        <begin position="22"/>
        <end position="243"/>
    </location>
</feature>
<dbReference type="RefSeq" id="WP_089763474.1">
    <property type="nucleotide sequence ID" value="NZ_BKAT01000031.1"/>
</dbReference>
<dbReference type="OrthoDB" id="789864at2"/>
<accession>A0A1H4EGC1</accession>
<feature type="signal peptide" evidence="1">
    <location>
        <begin position="1"/>
        <end position="21"/>
    </location>
</feature>
<dbReference type="Pfam" id="PF04338">
    <property type="entry name" value="DUF481"/>
    <property type="match status" value="1"/>
</dbReference>
<gene>
    <name evidence="2" type="ORF">SAMN05660909_03714</name>
</gene>
<dbReference type="EMBL" id="FNRL01000018">
    <property type="protein sequence ID" value="SEA84121.1"/>
    <property type="molecule type" value="Genomic_DNA"/>
</dbReference>
<organism evidence="2 3">
    <name type="scientific">Chitinophaga terrae</name>
    <name type="common">ex Kim and Jung 2007</name>
    <dbReference type="NCBI Taxonomy" id="408074"/>
    <lineage>
        <taxon>Bacteria</taxon>
        <taxon>Pseudomonadati</taxon>
        <taxon>Bacteroidota</taxon>
        <taxon>Chitinophagia</taxon>
        <taxon>Chitinophagales</taxon>
        <taxon>Chitinophagaceae</taxon>
        <taxon>Chitinophaga</taxon>
    </lineage>
</organism>
<dbReference type="Proteomes" id="UP000199656">
    <property type="component" value="Unassembled WGS sequence"/>
</dbReference>
<name>A0A1H4EGC1_9BACT</name>
<keyword evidence="1" id="KW-0732">Signal</keyword>
<proteinExistence type="predicted"/>
<sequence>MKRLVLLFVSLCLFVTSYAQFSDSVHYYIKYASTGSINRTNDGTAYLLNNNMGFKISKKRITLNAGGSYVYGKQNRELTNDDISAALDFSFNRGNDRFYYWGLATYDKSFSLKINNRFQSGLGVAYDVIKKENAVLNLSDGLLFETSNLYLHDTIQDIYQTLRNSFRLSYKWVIKNIIVLEGSNYLQNSFFHGEDYSIKCNNSMSVKLRSWLSITAAMTYNKLNRTERENLLFNYGLTIEKFF</sequence>
<protein>
    <recommendedName>
        <fullName evidence="4">DUF481 domain-containing protein</fullName>
    </recommendedName>
</protein>
<dbReference type="AlphaFoldDB" id="A0A1H4EGC1"/>
<dbReference type="InterPro" id="IPR007433">
    <property type="entry name" value="DUF481"/>
</dbReference>
<reference evidence="3" key="1">
    <citation type="submission" date="2016-10" db="EMBL/GenBank/DDBJ databases">
        <authorList>
            <person name="Varghese N."/>
            <person name="Submissions S."/>
        </authorList>
    </citation>
    <scope>NUCLEOTIDE SEQUENCE [LARGE SCALE GENOMIC DNA]</scope>
    <source>
        <strain evidence="3">DSM 23920</strain>
    </source>
</reference>
<keyword evidence="3" id="KW-1185">Reference proteome</keyword>
<evidence type="ECO:0000313" key="2">
    <source>
        <dbReference type="EMBL" id="SEA84121.1"/>
    </source>
</evidence>
<evidence type="ECO:0008006" key="4">
    <source>
        <dbReference type="Google" id="ProtNLM"/>
    </source>
</evidence>
<evidence type="ECO:0000256" key="1">
    <source>
        <dbReference type="SAM" id="SignalP"/>
    </source>
</evidence>
<evidence type="ECO:0000313" key="3">
    <source>
        <dbReference type="Proteomes" id="UP000199656"/>
    </source>
</evidence>